<gene>
    <name evidence="7" type="ORF">SAMN05421813_108110</name>
</gene>
<evidence type="ECO:0000256" key="1">
    <source>
        <dbReference type="ARBA" id="ARBA00006964"/>
    </source>
</evidence>
<feature type="binding site" evidence="6">
    <location>
        <position position="103"/>
    </location>
    <ligand>
        <name>a divalent metal cation</name>
        <dbReference type="ChEBI" id="CHEBI:60240"/>
        <label>1</label>
    </ligand>
</feature>
<dbReference type="Gene3D" id="3.40.1390.30">
    <property type="entry name" value="NIF3 (NGG1p interacting factor 3)-like"/>
    <property type="match status" value="1"/>
</dbReference>
<dbReference type="Gene3D" id="3.30.70.120">
    <property type="match status" value="1"/>
</dbReference>
<evidence type="ECO:0000313" key="8">
    <source>
        <dbReference type="Proteomes" id="UP000199226"/>
    </source>
</evidence>
<dbReference type="GO" id="GO:0046872">
    <property type="term" value="F:metal ion binding"/>
    <property type="evidence" value="ECO:0007669"/>
    <property type="project" value="UniProtKB-UniRule"/>
</dbReference>
<sequence>MKLRELTSFLEEIAPLSYQEDYDNSGLIVGNQNMEVSGALISLDCTEAVVDEAIQLGFNLIISHHPIVFKGLKKFNGNSYVERVVMKAIRHDIAIYAIHTNLDHVMHGVNRKICDKLDIRNGSILKVKEGILKKLVTFCPIADADNVRRAIFEAGAGMIGNYSECSFNVEGTGTFKAGAGSDPYVGEIGKQHHEQEVRIEVIYPLNMERRILASLVEVHPYEEVAYDIYPLSNGFQEVGSGMIGNLESDWDELEFLKFVKERLGAKVIRHTGLRSKKIRRVAVCGGSGSFLLQNAIYAGADIFITADFKYHEFFDSEGKLIIADVGHFESEQFTQELLLELITEKFRNFALRLTSQNTNPINYLI</sequence>
<evidence type="ECO:0000256" key="3">
    <source>
        <dbReference type="ARBA" id="ARBA00022112"/>
    </source>
</evidence>
<comment type="subunit">
    <text evidence="2">Homohexamer.</text>
</comment>
<comment type="similarity">
    <text evidence="1 5">Belongs to the GTP cyclohydrolase I type 2/NIF3 family.</text>
</comment>
<organism evidence="7 8">
    <name type="scientific">Daejeonella rubra</name>
    <dbReference type="NCBI Taxonomy" id="990371"/>
    <lineage>
        <taxon>Bacteria</taxon>
        <taxon>Pseudomonadati</taxon>
        <taxon>Bacteroidota</taxon>
        <taxon>Sphingobacteriia</taxon>
        <taxon>Sphingobacteriales</taxon>
        <taxon>Sphingobacteriaceae</taxon>
        <taxon>Daejeonella</taxon>
    </lineage>
</organism>
<dbReference type="PANTHER" id="PTHR13799">
    <property type="entry name" value="NGG1 INTERACTING FACTOR 3"/>
    <property type="match status" value="1"/>
</dbReference>
<dbReference type="OrthoDB" id="9792792at2"/>
<evidence type="ECO:0000256" key="2">
    <source>
        <dbReference type="ARBA" id="ARBA00011643"/>
    </source>
</evidence>
<feature type="binding site" evidence="6">
    <location>
        <position position="331"/>
    </location>
    <ligand>
        <name>a divalent metal cation</name>
        <dbReference type="ChEBI" id="CHEBI:60240"/>
        <label>1</label>
    </ligand>
</feature>
<dbReference type="EMBL" id="FNHH01000008">
    <property type="protein sequence ID" value="SDM25423.1"/>
    <property type="molecule type" value="Genomic_DNA"/>
</dbReference>
<dbReference type="InterPro" id="IPR036069">
    <property type="entry name" value="DUF34/NIF3_sf"/>
</dbReference>
<feature type="binding site" evidence="6">
    <location>
        <position position="65"/>
    </location>
    <ligand>
        <name>a divalent metal cation</name>
        <dbReference type="ChEBI" id="CHEBI:60240"/>
        <label>1</label>
    </ligand>
</feature>
<dbReference type="PIRSF" id="PIRSF037489">
    <property type="entry name" value="UCP037489_NIF3_YqfO"/>
    <property type="match status" value="1"/>
</dbReference>
<feature type="binding site" evidence="6">
    <location>
        <position position="327"/>
    </location>
    <ligand>
        <name>a divalent metal cation</name>
        <dbReference type="ChEBI" id="CHEBI:60240"/>
        <label>1</label>
    </ligand>
</feature>
<evidence type="ECO:0000313" key="7">
    <source>
        <dbReference type="EMBL" id="SDM25423.1"/>
    </source>
</evidence>
<evidence type="ECO:0000256" key="5">
    <source>
        <dbReference type="PIRNR" id="PIRNR037489"/>
    </source>
</evidence>
<dbReference type="NCBIfam" id="TIGR00486">
    <property type="entry name" value="YbgI_SA1388"/>
    <property type="match status" value="1"/>
</dbReference>
<dbReference type="InterPro" id="IPR002678">
    <property type="entry name" value="DUF34/NIF3"/>
</dbReference>
<keyword evidence="8" id="KW-1185">Reference proteome</keyword>
<dbReference type="SUPFAM" id="SSF102705">
    <property type="entry name" value="NIF3 (NGG1p interacting factor 3)-like"/>
    <property type="match status" value="1"/>
</dbReference>
<feature type="binding site" evidence="6">
    <location>
        <position position="64"/>
    </location>
    <ligand>
        <name>a divalent metal cation</name>
        <dbReference type="ChEBI" id="CHEBI:60240"/>
        <label>2</label>
    </ligand>
</feature>
<accession>A0A1G9RQF8</accession>
<dbReference type="STRING" id="990371.SAMN05421813_108110"/>
<proteinExistence type="inferred from homology"/>
<dbReference type="GO" id="GO:0005737">
    <property type="term" value="C:cytoplasm"/>
    <property type="evidence" value="ECO:0007669"/>
    <property type="project" value="TreeGrafter"/>
</dbReference>
<dbReference type="InterPro" id="IPR017221">
    <property type="entry name" value="DUF34/NIF3_bac"/>
</dbReference>
<dbReference type="Pfam" id="PF01784">
    <property type="entry name" value="DUF34_NIF3"/>
    <property type="match status" value="1"/>
</dbReference>
<dbReference type="AlphaFoldDB" id="A0A1G9RQF8"/>
<protein>
    <recommendedName>
        <fullName evidence="3 5">GTP cyclohydrolase 1 type 2 homolog</fullName>
    </recommendedName>
</protein>
<dbReference type="InterPro" id="IPR015867">
    <property type="entry name" value="N-reg_PII/ATP_PRibTrfase_C"/>
</dbReference>
<dbReference type="RefSeq" id="WP_090703271.1">
    <property type="nucleotide sequence ID" value="NZ_FNHH01000008.1"/>
</dbReference>
<dbReference type="FunFam" id="3.40.1390.30:FF:000001">
    <property type="entry name" value="GTP cyclohydrolase 1 type 2"/>
    <property type="match status" value="1"/>
</dbReference>
<dbReference type="Proteomes" id="UP000199226">
    <property type="component" value="Unassembled WGS sequence"/>
</dbReference>
<evidence type="ECO:0000256" key="4">
    <source>
        <dbReference type="ARBA" id="ARBA00022723"/>
    </source>
</evidence>
<evidence type="ECO:0000256" key="6">
    <source>
        <dbReference type="PIRSR" id="PIRSR602678-1"/>
    </source>
</evidence>
<dbReference type="PANTHER" id="PTHR13799:SF14">
    <property type="entry name" value="GTP CYCLOHYDROLASE 1 TYPE 2 HOMOLOG"/>
    <property type="match status" value="1"/>
</dbReference>
<dbReference type="FunFam" id="3.30.70.120:FF:000006">
    <property type="entry name" value="GTP cyclohydrolase 1 type 2 homolog"/>
    <property type="match status" value="1"/>
</dbReference>
<reference evidence="8" key="1">
    <citation type="submission" date="2016-10" db="EMBL/GenBank/DDBJ databases">
        <authorList>
            <person name="Varghese N."/>
            <person name="Submissions S."/>
        </authorList>
    </citation>
    <scope>NUCLEOTIDE SEQUENCE [LARGE SCALE GENOMIC DNA]</scope>
    <source>
        <strain evidence="8">DSM 24536</strain>
    </source>
</reference>
<name>A0A1G9RQF8_9SPHI</name>
<keyword evidence="4 5" id="KW-0479">Metal-binding</keyword>